<keyword evidence="3" id="KW-1185">Reference proteome</keyword>
<name>A0A8X6TBE7_NEPPI</name>
<dbReference type="InterPro" id="IPR000477">
    <property type="entry name" value="RT_dom"/>
</dbReference>
<dbReference type="EMBL" id="BMAW01100603">
    <property type="protein sequence ID" value="GFS95875.1"/>
    <property type="molecule type" value="Genomic_DNA"/>
</dbReference>
<dbReference type="InterPro" id="IPR043502">
    <property type="entry name" value="DNA/RNA_pol_sf"/>
</dbReference>
<evidence type="ECO:0000259" key="1">
    <source>
        <dbReference type="Pfam" id="PF00078"/>
    </source>
</evidence>
<dbReference type="PANTHER" id="PTHR33064:SF29">
    <property type="entry name" value="PEPTIDASE A2 DOMAIN-CONTAINING PROTEIN-RELATED"/>
    <property type="match status" value="1"/>
</dbReference>
<organism evidence="2 3">
    <name type="scientific">Nephila pilipes</name>
    <name type="common">Giant wood spider</name>
    <name type="synonym">Nephila maculata</name>
    <dbReference type="NCBI Taxonomy" id="299642"/>
    <lineage>
        <taxon>Eukaryota</taxon>
        <taxon>Metazoa</taxon>
        <taxon>Ecdysozoa</taxon>
        <taxon>Arthropoda</taxon>
        <taxon>Chelicerata</taxon>
        <taxon>Arachnida</taxon>
        <taxon>Araneae</taxon>
        <taxon>Araneomorphae</taxon>
        <taxon>Entelegynae</taxon>
        <taxon>Araneoidea</taxon>
        <taxon>Nephilidae</taxon>
        <taxon>Nephila</taxon>
    </lineage>
</organism>
<feature type="domain" description="Reverse transcriptase" evidence="1">
    <location>
        <begin position="42"/>
        <end position="141"/>
    </location>
</feature>
<dbReference type="InterPro" id="IPR051320">
    <property type="entry name" value="Viral_Replic_Matur_Polypro"/>
</dbReference>
<dbReference type="InterPro" id="IPR043128">
    <property type="entry name" value="Rev_trsase/Diguanyl_cyclase"/>
</dbReference>
<evidence type="ECO:0000313" key="2">
    <source>
        <dbReference type="EMBL" id="GFS95875.1"/>
    </source>
</evidence>
<protein>
    <submittedName>
        <fullName evidence="2">Retrovirus-related Pol polyprotein from transposon 17.6</fullName>
    </submittedName>
</protein>
<dbReference type="Gene3D" id="3.30.70.270">
    <property type="match status" value="1"/>
</dbReference>
<gene>
    <name evidence="2" type="primary">pol_859</name>
    <name evidence="2" type="ORF">NPIL_462381</name>
</gene>
<dbReference type="Pfam" id="PF00078">
    <property type="entry name" value="RVT_1"/>
    <property type="match status" value="1"/>
</dbReference>
<sequence length="142" mass="16609">MVNIQTADIMGNYFSTSSRNVRVVAWILRFIRNISNVNNLRDAKNGFWQLPLDEESSYLTTFCTPWGRYRFLVLPFGLNSAPEEFQKAMDEIYEEDEDINPYFDDIALGSSTVEEHCRLLRRTLLKARKTNLNFNELKTQLS</sequence>
<proteinExistence type="predicted"/>
<accession>A0A8X6TBE7</accession>
<dbReference type="Proteomes" id="UP000887013">
    <property type="component" value="Unassembled WGS sequence"/>
</dbReference>
<evidence type="ECO:0000313" key="3">
    <source>
        <dbReference type="Proteomes" id="UP000887013"/>
    </source>
</evidence>
<comment type="caution">
    <text evidence="2">The sequence shown here is derived from an EMBL/GenBank/DDBJ whole genome shotgun (WGS) entry which is preliminary data.</text>
</comment>
<dbReference type="OrthoDB" id="7698356at2759"/>
<dbReference type="Gene3D" id="3.10.10.10">
    <property type="entry name" value="HIV Type 1 Reverse Transcriptase, subunit A, domain 1"/>
    <property type="match status" value="1"/>
</dbReference>
<dbReference type="PANTHER" id="PTHR33064">
    <property type="entry name" value="POL PROTEIN"/>
    <property type="match status" value="1"/>
</dbReference>
<dbReference type="AlphaFoldDB" id="A0A8X6TBE7"/>
<dbReference type="SUPFAM" id="SSF56672">
    <property type="entry name" value="DNA/RNA polymerases"/>
    <property type="match status" value="1"/>
</dbReference>
<reference evidence="2" key="1">
    <citation type="submission" date="2020-08" db="EMBL/GenBank/DDBJ databases">
        <title>Multicomponent nature underlies the extraordinary mechanical properties of spider dragline silk.</title>
        <authorList>
            <person name="Kono N."/>
            <person name="Nakamura H."/>
            <person name="Mori M."/>
            <person name="Yoshida Y."/>
            <person name="Ohtoshi R."/>
            <person name="Malay A.D."/>
            <person name="Moran D.A.P."/>
            <person name="Tomita M."/>
            <person name="Numata K."/>
            <person name="Arakawa K."/>
        </authorList>
    </citation>
    <scope>NUCLEOTIDE SEQUENCE</scope>
</reference>
<dbReference type="CDD" id="cd01647">
    <property type="entry name" value="RT_LTR"/>
    <property type="match status" value="1"/>
</dbReference>
<dbReference type="GO" id="GO:0071897">
    <property type="term" value="P:DNA biosynthetic process"/>
    <property type="evidence" value="ECO:0007669"/>
    <property type="project" value="UniProtKB-ARBA"/>
</dbReference>